<feature type="region of interest" description="Disordered" evidence="1">
    <location>
        <begin position="1"/>
        <end position="55"/>
    </location>
</feature>
<feature type="compositionally biased region" description="Polar residues" evidence="1">
    <location>
        <begin position="103"/>
        <end position="112"/>
    </location>
</feature>
<evidence type="ECO:0000313" key="2">
    <source>
        <dbReference type="EMBL" id="GAA3256037.1"/>
    </source>
</evidence>
<comment type="caution">
    <text evidence="2">The sequence shown here is derived from an EMBL/GenBank/DDBJ whole genome shotgun (WGS) entry which is preliminary data.</text>
</comment>
<proteinExistence type="predicted"/>
<dbReference type="Proteomes" id="UP001500728">
    <property type="component" value="Unassembled WGS sequence"/>
</dbReference>
<feature type="region of interest" description="Disordered" evidence="1">
    <location>
        <begin position="79"/>
        <end position="136"/>
    </location>
</feature>
<sequence length="136" mass="13561">MCGSGRTALRQESGRGSGSGPEGAAGTCSGVGPEGGTDMCSGVGPEGAAGTCSGVRESMCPAGVPVCACASLLSQTLPSRHGRHTRAALPSHPRTSPLRERTGSFSRTTLSIASARPAPPDGHPGRRRGGRGEVHT</sequence>
<dbReference type="EMBL" id="BAAAUW010000006">
    <property type="protein sequence ID" value="GAA3256037.1"/>
    <property type="molecule type" value="Genomic_DNA"/>
</dbReference>
<accession>A0ABP6QUV4</accession>
<name>A0ABP6QUV4_9ACTN</name>
<evidence type="ECO:0000313" key="3">
    <source>
        <dbReference type="Proteomes" id="UP001500728"/>
    </source>
</evidence>
<organism evidence="2 3">
    <name type="scientific">Streptomyces labedae</name>
    <dbReference type="NCBI Taxonomy" id="285569"/>
    <lineage>
        <taxon>Bacteria</taxon>
        <taxon>Bacillati</taxon>
        <taxon>Actinomycetota</taxon>
        <taxon>Actinomycetes</taxon>
        <taxon>Kitasatosporales</taxon>
        <taxon>Streptomycetaceae</taxon>
        <taxon>Streptomyces</taxon>
    </lineage>
</organism>
<keyword evidence="3" id="KW-1185">Reference proteome</keyword>
<evidence type="ECO:0000256" key="1">
    <source>
        <dbReference type="SAM" id="MobiDB-lite"/>
    </source>
</evidence>
<protein>
    <submittedName>
        <fullName evidence="2">Uncharacterized protein</fullName>
    </submittedName>
</protein>
<gene>
    <name evidence="2" type="ORF">GCM10010469_18750</name>
</gene>
<reference evidence="3" key="1">
    <citation type="journal article" date="2019" name="Int. J. Syst. Evol. Microbiol.">
        <title>The Global Catalogue of Microorganisms (GCM) 10K type strain sequencing project: providing services to taxonomists for standard genome sequencing and annotation.</title>
        <authorList>
            <consortium name="The Broad Institute Genomics Platform"/>
            <consortium name="The Broad Institute Genome Sequencing Center for Infectious Disease"/>
            <person name="Wu L."/>
            <person name="Ma J."/>
        </authorList>
    </citation>
    <scope>NUCLEOTIDE SEQUENCE [LARGE SCALE GENOMIC DNA]</scope>
    <source>
        <strain evidence="3">JCM 9381</strain>
    </source>
</reference>